<dbReference type="EMBL" id="JAODUO010001428">
    <property type="protein sequence ID" value="KAK2164195.1"/>
    <property type="molecule type" value="Genomic_DNA"/>
</dbReference>
<gene>
    <name evidence="2" type="ORF">NP493_1428g00007</name>
</gene>
<evidence type="ECO:0000313" key="2">
    <source>
        <dbReference type="EMBL" id="KAK2164195.1"/>
    </source>
</evidence>
<evidence type="ECO:0000313" key="3">
    <source>
        <dbReference type="Proteomes" id="UP001209878"/>
    </source>
</evidence>
<sequence>MFYTGRSWFLSVRLGEKFDNFALAIIPVLVGLLPNGTKVSSTSAGLCISIILENLKSNKLIPVITAYCSSNVKVIRRECASFLLNILRDWPKPVVARFSATCIPMTVKQCLYDTDQRTRNIAKDVFCEFAKSYPVLANGLMTELDTRRRQLLTNALRLNDQHIDLEQDALPQNTEKLDTTQKQQE</sequence>
<protein>
    <recommendedName>
        <fullName evidence="1">CLASP N-terminal domain-containing protein</fullName>
    </recommendedName>
</protein>
<dbReference type="InterPro" id="IPR024395">
    <property type="entry name" value="CLASP_N_dom"/>
</dbReference>
<dbReference type="AlphaFoldDB" id="A0AAD9K4G2"/>
<organism evidence="2 3">
    <name type="scientific">Ridgeia piscesae</name>
    <name type="common">Tubeworm</name>
    <dbReference type="NCBI Taxonomy" id="27915"/>
    <lineage>
        <taxon>Eukaryota</taxon>
        <taxon>Metazoa</taxon>
        <taxon>Spiralia</taxon>
        <taxon>Lophotrochozoa</taxon>
        <taxon>Annelida</taxon>
        <taxon>Polychaeta</taxon>
        <taxon>Sedentaria</taxon>
        <taxon>Canalipalpata</taxon>
        <taxon>Sabellida</taxon>
        <taxon>Siboglinidae</taxon>
        <taxon>Ridgeia</taxon>
    </lineage>
</organism>
<proteinExistence type="predicted"/>
<feature type="domain" description="CLASP N-terminal" evidence="1">
    <location>
        <begin position="11"/>
        <end position="152"/>
    </location>
</feature>
<dbReference type="Proteomes" id="UP001209878">
    <property type="component" value="Unassembled WGS sequence"/>
</dbReference>
<keyword evidence="3" id="KW-1185">Reference proteome</keyword>
<dbReference type="InterPro" id="IPR016024">
    <property type="entry name" value="ARM-type_fold"/>
</dbReference>
<comment type="caution">
    <text evidence="2">The sequence shown here is derived from an EMBL/GenBank/DDBJ whole genome shotgun (WGS) entry which is preliminary data.</text>
</comment>
<accession>A0AAD9K4G2</accession>
<dbReference type="InterPro" id="IPR011989">
    <property type="entry name" value="ARM-like"/>
</dbReference>
<dbReference type="Pfam" id="PF12348">
    <property type="entry name" value="CLASP_N"/>
    <property type="match status" value="1"/>
</dbReference>
<name>A0AAD9K4G2_RIDPI</name>
<evidence type="ECO:0000259" key="1">
    <source>
        <dbReference type="Pfam" id="PF12348"/>
    </source>
</evidence>
<dbReference type="Gene3D" id="1.25.10.10">
    <property type="entry name" value="Leucine-rich Repeat Variant"/>
    <property type="match status" value="1"/>
</dbReference>
<reference evidence="2" key="1">
    <citation type="journal article" date="2023" name="Mol. Biol. Evol.">
        <title>Third-Generation Sequencing Reveals the Adaptive Role of the Epigenome in Three Deep-Sea Polychaetes.</title>
        <authorList>
            <person name="Perez M."/>
            <person name="Aroh O."/>
            <person name="Sun Y."/>
            <person name="Lan Y."/>
            <person name="Juniper S.K."/>
            <person name="Young C.R."/>
            <person name="Angers B."/>
            <person name="Qian P.Y."/>
        </authorList>
    </citation>
    <scope>NUCLEOTIDE SEQUENCE</scope>
    <source>
        <strain evidence="2">R07B-5</strain>
    </source>
</reference>
<dbReference type="SUPFAM" id="SSF48371">
    <property type="entry name" value="ARM repeat"/>
    <property type="match status" value="1"/>
</dbReference>